<organism evidence="1 2">
    <name type="scientific">Pradoshia eiseniae</name>
    <dbReference type="NCBI Taxonomy" id="2064768"/>
    <lineage>
        <taxon>Bacteria</taxon>
        <taxon>Bacillati</taxon>
        <taxon>Bacillota</taxon>
        <taxon>Bacilli</taxon>
        <taxon>Bacillales</taxon>
        <taxon>Bacillaceae</taxon>
        <taxon>Pradoshia</taxon>
    </lineage>
</organism>
<protein>
    <submittedName>
        <fullName evidence="1">Uncharacterized protein</fullName>
    </submittedName>
</protein>
<gene>
    <name evidence="1" type="ORF">CYL18_14300</name>
</gene>
<dbReference type="OrthoDB" id="2328079at2"/>
<dbReference type="EMBL" id="PKOZ01000010">
    <property type="protein sequence ID" value="PQD94383.1"/>
    <property type="molecule type" value="Genomic_DNA"/>
</dbReference>
<dbReference type="RefSeq" id="WP_104850214.1">
    <property type="nucleotide sequence ID" value="NZ_PKOZ01000010.1"/>
</dbReference>
<evidence type="ECO:0000313" key="2">
    <source>
        <dbReference type="Proteomes" id="UP000239663"/>
    </source>
</evidence>
<sequence length="336" mass="39238">MEYEVDELIQKYNLPIVQLDNNRNYWLVRTNAGAYFEEFFTENYIAVGWDDFTNFDMFKTKKKDESITKELAEAYPKEQPGRIYGQIHRFLYEMKIGDVVMIPSENSTLIRFGIIESEPRMRSISDTRIDEGACPYVKVRTVKWIKTVRRLELDPYLFRMMQSHQAISNANDYAHFIDRTLHSFFIKNNKAFLVLPVKKEGDIPAYDLIRFVDSIIDLIPLVNDIKGIEQEFEKEDLDLKLNVQSPGFTEFVSNAPHLILGIGLLLIFLTGSKFKGISSSDEEYEANFKGLFEDEFKNGIDNYEQIKNRNIENFSRVKAELPEDIKKLLEESNREG</sequence>
<name>A0A2S7MX88_9BACI</name>
<dbReference type="Proteomes" id="UP000239663">
    <property type="component" value="Unassembled WGS sequence"/>
</dbReference>
<reference evidence="1 2" key="1">
    <citation type="submission" date="2017-12" db="EMBL/GenBank/DDBJ databases">
        <title>Taxonomic description and draft genome of Pradoshia cofamensis Gen. nov., sp. nov., a thermotolerant bacillale isolated from anterior gut of earthworm Eisenia fetida.</title>
        <authorList>
            <person name="Saha T."/>
            <person name="Chakraborty R."/>
        </authorList>
    </citation>
    <scope>NUCLEOTIDE SEQUENCE [LARGE SCALE GENOMIC DNA]</scope>
    <source>
        <strain evidence="1 2">EAG3</strain>
    </source>
</reference>
<accession>A0A2S7MX88</accession>
<evidence type="ECO:0000313" key="1">
    <source>
        <dbReference type="EMBL" id="PQD94383.1"/>
    </source>
</evidence>
<comment type="caution">
    <text evidence="1">The sequence shown here is derived from an EMBL/GenBank/DDBJ whole genome shotgun (WGS) entry which is preliminary data.</text>
</comment>
<keyword evidence="2" id="KW-1185">Reference proteome</keyword>
<dbReference type="AlphaFoldDB" id="A0A2S7MX88"/>
<proteinExistence type="predicted"/>